<evidence type="ECO:0000313" key="18">
    <source>
        <dbReference type="Proteomes" id="UP001242288"/>
    </source>
</evidence>
<name>A0AAP5BLC0_9BURK</name>
<dbReference type="Gene3D" id="1.20.950.20">
    <property type="entry name" value="Transmembrane di-heme cytochromes, Chain C"/>
    <property type="match status" value="1"/>
</dbReference>
<evidence type="ECO:0000259" key="14">
    <source>
        <dbReference type="Pfam" id="PF01292"/>
    </source>
</evidence>
<keyword evidence="9 13" id="KW-1133">Transmembrane helix</keyword>
<evidence type="ECO:0000256" key="4">
    <source>
        <dbReference type="ARBA" id="ARBA00022475"/>
    </source>
</evidence>
<keyword evidence="5" id="KW-0349">Heme</keyword>
<reference evidence="16" key="1">
    <citation type="submission" date="2022-06" db="EMBL/GenBank/DDBJ databases">
        <title>PHB producers.</title>
        <authorList>
            <person name="Besaury L."/>
        </authorList>
    </citation>
    <scope>NUCLEOTIDE SEQUENCE</scope>
    <source>
        <strain evidence="16 17">SEWS6</strain>
    </source>
</reference>
<keyword evidence="6 13" id="KW-0812">Transmembrane</keyword>
<comment type="similarity">
    <text evidence="12">Belongs to the cytochrome b561 family.</text>
</comment>
<evidence type="ECO:0000256" key="8">
    <source>
        <dbReference type="ARBA" id="ARBA00022982"/>
    </source>
</evidence>
<comment type="subcellular location">
    <subcellularLocation>
        <location evidence="2">Cell membrane</location>
        <topology evidence="2">Multi-pass membrane protein</topology>
    </subcellularLocation>
</comment>
<evidence type="ECO:0000313" key="16">
    <source>
        <dbReference type="EMBL" id="MDQ6412082.1"/>
    </source>
</evidence>
<feature type="domain" description="Cytochrome b561 bacterial/Ni-hydrogenase" evidence="14">
    <location>
        <begin position="17"/>
        <end position="186"/>
    </location>
</feature>
<dbReference type="PANTHER" id="PTHR30529">
    <property type="entry name" value="CYTOCHROME B561"/>
    <property type="match status" value="1"/>
</dbReference>
<dbReference type="InterPro" id="IPR016174">
    <property type="entry name" value="Di-haem_cyt_TM"/>
</dbReference>
<dbReference type="GO" id="GO:0022904">
    <property type="term" value="P:respiratory electron transport chain"/>
    <property type="evidence" value="ECO:0007669"/>
    <property type="project" value="InterPro"/>
</dbReference>
<evidence type="ECO:0000256" key="5">
    <source>
        <dbReference type="ARBA" id="ARBA00022617"/>
    </source>
</evidence>
<dbReference type="GO" id="GO:0005886">
    <property type="term" value="C:plasma membrane"/>
    <property type="evidence" value="ECO:0007669"/>
    <property type="project" value="UniProtKB-SubCell"/>
</dbReference>
<keyword evidence="8" id="KW-0249">Electron transport</keyword>
<evidence type="ECO:0000256" key="2">
    <source>
        <dbReference type="ARBA" id="ARBA00004651"/>
    </source>
</evidence>
<evidence type="ECO:0000256" key="6">
    <source>
        <dbReference type="ARBA" id="ARBA00022692"/>
    </source>
</evidence>
<dbReference type="Proteomes" id="UP001209412">
    <property type="component" value="Unassembled WGS sequence"/>
</dbReference>
<evidence type="ECO:0000256" key="3">
    <source>
        <dbReference type="ARBA" id="ARBA00022448"/>
    </source>
</evidence>
<dbReference type="InterPro" id="IPR011577">
    <property type="entry name" value="Cyt_b561_bac/Ni-Hgenase"/>
</dbReference>
<feature type="transmembrane region" description="Helical" evidence="13">
    <location>
        <begin position="153"/>
        <end position="176"/>
    </location>
</feature>
<feature type="transmembrane region" description="Helical" evidence="13">
    <location>
        <begin position="20"/>
        <end position="42"/>
    </location>
</feature>
<evidence type="ECO:0000256" key="7">
    <source>
        <dbReference type="ARBA" id="ARBA00022723"/>
    </source>
</evidence>
<dbReference type="GO" id="GO:0046872">
    <property type="term" value="F:metal ion binding"/>
    <property type="evidence" value="ECO:0007669"/>
    <property type="project" value="UniProtKB-KW"/>
</dbReference>
<comment type="caution">
    <text evidence="16">The sequence shown here is derived from an EMBL/GenBank/DDBJ whole genome shotgun (WGS) entry which is preliminary data.</text>
</comment>
<protein>
    <submittedName>
        <fullName evidence="16">Cytochrome b</fullName>
    </submittedName>
</protein>
<keyword evidence="4" id="KW-1003">Cell membrane</keyword>
<dbReference type="Pfam" id="PF01292">
    <property type="entry name" value="Ni_hydr_CYTB"/>
    <property type="match status" value="1"/>
</dbReference>
<dbReference type="InterPro" id="IPR052168">
    <property type="entry name" value="Cytochrome_b561_oxidase"/>
</dbReference>
<dbReference type="GO" id="GO:0009055">
    <property type="term" value="F:electron transfer activity"/>
    <property type="evidence" value="ECO:0007669"/>
    <property type="project" value="InterPro"/>
</dbReference>
<dbReference type="PANTHER" id="PTHR30529:SF1">
    <property type="entry name" value="CYTOCHROME B561 HOMOLOG 2"/>
    <property type="match status" value="1"/>
</dbReference>
<feature type="transmembrane region" description="Helical" evidence="13">
    <location>
        <begin position="54"/>
        <end position="75"/>
    </location>
</feature>
<evidence type="ECO:0000256" key="1">
    <source>
        <dbReference type="ARBA" id="ARBA00001970"/>
    </source>
</evidence>
<evidence type="ECO:0000256" key="13">
    <source>
        <dbReference type="SAM" id="Phobius"/>
    </source>
</evidence>
<proteinExistence type="inferred from homology"/>
<evidence type="ECO:0000256" key="10">
    <source>
        <dbReference type="ARBA" id="ARBA00023004"/>
    </source>
</evidence>
<keyword evidence="10" id="KW-0408">Iron</keyword>
<dbReference type="EMBL" id="JAPKHW010000038">
    <property type="protein sequence ID" value="MCX4150266.1"/>
    <property type="molecule type" value="Genomic_DNA"/>
</dbReference>
<dbReference type="AlphaFoldDB" id="A0AAP5BLC0"/>
<dbReference type="RefSeq" id="WP_266260990.1">
    <property type="nucleotide sequence ID" value="NZ_JAMXWF010000038.1"/>
</dbReference>
<dbReference type="GO" id="GO:0020037">
    <property type="term" value="F:heme binding"/>
    <property type="evidence" value="ECO:0007669"/>
    <property type="project" value="TreeGrafter"/>
</dbReference>
<sequence>MTMRSDSASFSRYASGYDGIARFLHWLVVLLIAAQFVIGWTMPDIHKGTRPDGLIAWHLGVGAALIAAVVVRIVWRLTHTPAPAPASLSPFLRVVSHITHGLLYLALVAVPLLGWANASSRGWSVKLLGVLPYPSISAVGSSVGNEMGDIHGYLAWVLFALVALHIAGALFHRFVLKDQTMQRMLP</sequence>
<keyword evidence="11 13" id="KW-0472">Membrane</keyword>
<comment type="cofactor">
    <cofactor evidence="1">
        <name>heme b</name>
        <dbReference type="ChEBI" id="CHEBI:60344"/>
    </cofactor>
</comment>
<keyword evidence="3" id="KW-0813">Transport</keyword>
<evidence type="ECO:0000313" key="15">
    <source>
        <dbReference type="EMBL" id="MCX4150266.1"/>
    </source>
</evidence>
<keyword evidence="17" id="KW-1185">Reference proteome</keyword>
<evidence type="ECO:0000313" key="17">
    <source>
        <dbReference type="Proteomes" id="UP001209412"/>
    </source>
</evidence>
<gene>
    <name evidence="16" type="ORF">NIE36_33650</name>
    <name evidence="15" type="ORF">OSB80_33730</name>
</gene>
<evidence type="ECO:0000256" key="12">
    <source>
        <dbReference type="ARBA" id="ARBA00037975"/>
    </source>
</evidence>
<dbReference type="Proteomes" id="UP001242288">
    <property type="component" value="Unassembled WGS sequence"/>
</dbReference>
<dbReference type="EMBL" id="JAMXWF010000038">
    <property type="protein sequence ID" value="MDQ6412082.1"/>
    <property type="molecule type" value="Genomic_DNA"/>
</dbReference>
<evidence type="ECO:0000256" key="9">
    <source>
        <dbReference type="ARBA" id="ARBA00022989"/>
    </source>
</evidence>
<keyword evidence="7" id="KW-0479">Metal-binding</keyword>
<dbReference type="SUPFAM" id="SSF81342">
    <property type="entry name" value="Transmembrane di-heme cytochromes"/>
    <property type="match status" value="1"/>
</dbReference>
<feature type="transmembrane region" description="Helical" evidence="13">
    <location>
        <begin position="95"/>
        <end position="116"/>
    </location>
</feature>
<evidence type="ECO:0000256" key="11">
    <source>
        <dbReference type="ARBA" id="ARBA00023136"/>
    </source>
</evidence>
<accession>A0AAP5BLC0</accession>
<organism evidence="16 18">
    <name type="scientific">Paraburkholderia madseniana</name>
    <dbReference type="NCBI Taxonomy" id="2599607"/>
    <lineage>
        <taxon>Bacteria</taxon>
        <taxon>Pseudomonadati</taxon>
        <taxon>Pseudomonadota</taxon>
        <taxon>Betaproteobacteria</taxon>
        <taxon>Burkholderiales</taxon>
        <taxon>Burkholderiaceae</taxon>
        <taxon>Paraburkholderia</taxon>
    </lineage>
</organism>